<dbReference type="AlphaFoldDB" id="A0A819WBJ3"/>
<dbReference type="Proteomes" id="UP000663866">
    <property type="component" value="Unassembled WGS sequence"/>
</dbReference>
<accession>A0A819WBJ3</accession>
<comment type="caution">
    <text evidence="1">The sequence shown here is derived from an EMBL/GenBank/DDBJ whole genome shotgun (WGS) entry which is preliminary data.</text>
</comment>
<name>A0A819WBJ3_9BILA</name>
<evidence type="ECO:0000313" key="2">
    <source>
        <dbReference type="Proteomes" id="UP000663866"/>
    </source>
</evidence>
<dbReference type="EMBL" id="CAJOBG010004645">
    <property type="protein sequence ID" value="CAF4120119.1"/>
    <property type="molecule type" value="Genomic_DNA"/>
</dbReference>
<organism evidence="1 2">
    <name type="scientific">Rotaria magnacalcarata</name>
    <dbReference type="NCBI Taxonomy" id="392030"/>
    <lineage>
        <taxon>Eukaryota</taxon>
        <taxon>Metazoa</taxon>
        <taxon>Spiralia</taxon>
        <taxon>Gnathifera</taxon>
        <taxon>Rotifera</taxon>
        <taxon>Eurotatoria</taxon>
        <taxon>Bdelloidea</taxon>
        <taxon>Philodinida</taxon>
        <taxon>Philodinidae</taxon>
        <taxon>Rotaria</taxon>
    </lineage>
</organism>
<evidence type="ECO:0000313" key="1">
    <source>
        <dbReference type="EMBL" id="CAF4120119.1"/>
    </source>
</evidence>
<reference evidence="1" key="1">
    <citation type="submission" date="2021-02" db="EMBL/GenBank/DDBJ databases">
        <authorList>
            <person name="Nowell W R."/>
        </authorList>
    </citation>
    <scope>NUCLEOTIDE SEQUENCE</scope>
</reference>
<proteinExistence type="predicted"/>
<gene>
    <name evidence="1" type="ORF">OVN521_LOCUS21928</name>
</gene>
<protein>
    <submittedName>
        <fullName evidence="1">Uncharacterized protein</fullName>
    </submittedName>
</protein>
<sequence length="151" mass="17897">MHPRQTTTTIEDTENDIQYLDINFVHKQTNKERQNIKDGHRPNENKEFYVTRQALKFAVEDKFPPLRILCDPQLKTHEDGTSIIKELLKCIEQNFKKTNPRFKQPLGFVHYTIDGIKSLICYTKYIELFIYMCKITNYPKEINSIKLTPVC</sequence>
<keyword evidence="2" id="KW-1185">Reference proteome</keyword>